<evidence type="ECO:0000313" key="2">
    <source>
        <dbReference type="Proteomes" id="UP001163324"/>
    </source>
</evidence>
<gene>
    <name evidence="1" type="ORF">N3K66_003954</name>
</gene>
<organism evidence="1 2">
    <name type="scientific">Trichothecium roseum</name>
    <dbReference type="NCBI Taxonomy" id="47278"/>
    <lineage>
        <taxon>Eukaryota</taxon>
        <taxon>Fungi</taxon>
        <taxon>Dikarya</taxon>
        <taxon>Ascomycota</taxon>
        <taxon>Pezizomycotina</taxon>
        <taxon>Sordariomycetes</taxon>
        <taxon>Hypocreomycetidae</taxon>
        <taxon>Hypocreales</taxon>
        <taxon>Hypocreales incertae sedis</taxon>
        <taxon>Trichothecium</taxon>
    </lineage>
</organism>
<comment type="caution">
    <text evidence="1">The sequence shown here is derived from an EMBL/GenBank/DDBJ whole genome shotgun (WGS) entry which is preliminary data.</text>
</comment>
<keyword evidence="2" id="KW-1185">Reference proteome</keyword>
<accession>A0ACC0V9J8</accession>
<dbReference type="Proteomes" id="UP001163324">
    <property type="component" value="Chromosome 3"/>
</dbReference>
<dbReference type="EMBL" id="CM047942">
    <property type="protein sequence ID" value="KAI9902137.1"/>
    <property type="molecule type" value="Genomic_DNA"/>
</dbReference>
<name>A0ACC0V9J8_9HYPO</name>
<reference evidence="1" key="1">
    <citation type="submission" date="2022-10" db="EMBL/GenBank/DDBJ databases">
        <title>Complete Genome of Trichothecium roseum strain YXFP-22015, a Plant Pathogen Isolated from Citrus.</title>
        <authorList>
            <person name="Wang Y."/>
            <person name="Zhu L."/>
        </authorList>
    </citation>
    <scope>NUCLEOTIDE SEQUENCE</scope>
    <source>
        <strain evidence="1">YXFP-22015</strain>
    </source>
</reference>
<evidence type="ECO:0000313" key="1">
    <source>
        <dbReference type="EMBL" id="KAI9902137.1"/>
    </source>
</evidence>
<proteinExistence type="predicted"/>
<protein>
    <submittedName>
        <fullName evidence="1">Uncharacterized protein</fullName>
    </submittedName>
</protein>
<sequence>MRYSLALAALAAVTAASPMPSGSATDAGRLQKRADVADACNIGYCTQNGGTTGGAGGTTTTVTTLEELTAAAIADGPGIVIVSGAITGAAKVHVGSDKTIIGSAGSSLTGIGLTILGQTNVIVRNMAISKVEAEYGDAVTVQQSANVWVDHCDLSATREGVDKDFYDGLVDLSHAADFVTISHTYFHDHSKGTLVGHSDNNADEDTGYLHVTYANNHFYNVRSRGPLLRFGTAHIYNQYYDTMDTGLNSRMSAQALIQSSVFENVGKKAIFSESSAETGYAVAVDVVLGGESENTCPEGTLGPDSFPYEYELLGSGSVKGTVPREAGQKLTF</sequence>